<dbReference type="GO" id="GO:0015935">
    <property type="term" value="C:small ribosomal subunit"/>
    <property type="evidence" value="ECO:0007669"/>
    <property type="project" value="InterPro"/>
</dbReference>
<organism evidence="5">
    <name type="scientific">Tetrahymena malaccensis</name>
    <dbReference type="NCBI Taxonomy" id="5901"/>
    <lineage>
        <taxon>Eukaryota</taxon>
        <taxon>Sar</taxon>
        <taxon>Alveolata</taxon>
        <taxon>Ciliophora</taxon>
        <taxon>Intramacronucleata</taxon>
        <taxon>Oligohymenophorea</taxon>
        <taxon>Hymenostomatida</taxon>
        <taxon>Tetrahymenina</taxon>
        <taxon>Tetrahymenidae</taxon>
        <taxon>Tetrahymena</taxon>
    </lineage>
</organism>
<geneLocation type="mitochondrion" evidence="5"/>
<dbReference type="CDD" id="cd03368">
    <property type="entry name" value="Ribosomal_S12"/>
    <property type="match status" value="1"/>
</dbReference>
<dbReference type="Pfam" id="PF00164">
    <property type="entry name" value="Ribosom_S12_S23"/>
    <property type="match status" value="1"/>
</dbReference>
<dbReference type="AlphaFoldDB" id="Q09FB7"/>
<gene>
    <name evidence="5" type="primary">rps12</name>
</gene>
<protein>
    <submittedName>
        <fullName evidence="5">Ribosomal protein S12</fullName>
    </submittedName>
</protein>
<dbReference type="EMBL" id="DQ927303">
    <property type="protein sequence ID" value="ABI51634.1"/>
    <property type="molecule type" value="Genomic_DNA"/>
</dbReference>
<name>Q09FB7_TETMA</name>
<dbReference type="InterPro" id="IPR012340">
    <property type="entry name" value="NA-bd_OB-fold"/>
</dbReference>
<dbReference type="PANTHER" id="PTHR11652">
    <property type="entry name" value="30S RIBOSOMAL PROTEIN S12 FAMILY MEMBER"/>
    <property type="match status" value="1"/>
</dbReference>
<keyword evidence="2 4" id="KW-0689">Ribosomal protein</keyword>
<dbReference type="GO" id="GO:0006412">
    <property type="term" value="P:translation"/>
    <property type="evidence" value="ECO:0007669"/>
    <property type="project" value="InterPro"/>
</dbReference>
<evidence type="ECO:0000313" key="5">
    <source>
        <dbReference type="EMBL" id="ABI51634.1"/>
    </source>
</evidence>
<dbReference type="PROSITE" id="PS00055">
    <property type="entry name" value="RIBOSOMAL_S12"/>
    <property type="match status" value="1"/>
</dbReference>
<evidence type="ECO:0000256" key="2">
    <source>
        <dbReference type="ARBA" id="ARBA00022980"/>
    </source>
</evidence>
<dbReference type="InterPro" id="IPR006032">
    <property type="entry name" value="Ribosomal_uS12"/>
</dbReference>
<dbReference type="NCBIfam" id="TIGR00981">
    <property type="entry name" value="rpsL_bact"/>
    <property type="match status" value="1"/>
</dbReference>
<comment type="similarity">
    <text evidence="1 4">Belongs to the universal ribosomal protein uS12 family.</text>
</comment>
<dbReference type="PIRSF" id="PIRSF002133">
    <property type="entry name" value="Ribosomal_S12/S23"/>
    <property type="match status" value="1"/>
</dbReference>
<dbReference type="InterPro" id="IPR005679">
    <property type="entry name" value="Ribosomal_uS12_bac"/>
</dbReference>
<dbReference type="GO" id="GO:0003735">
    <property type="term" value="F:structural constituent of ribosome"/>
    <property type="evidence" value="ECO:0007669"/>
    <property type="project" value="InterPro"/>
</dbReference>
<evidence type="ECO:0000256" key="4">
    <source>
        <dbReference type="RuleBase" id="RU003622"/>
    </source>
</evidence>
<sequence>MGSLCINKKKGNLHRKLRARILGINPQKKGVVMKARIVTPRKPNSARRPVAKVILVNKKRLTAHIPGIGHNIRRHSSVLVRGGGARDLPGVRYTCVRGVYDFSKVLNRFNRRSRYGIPKPDEEKKKLRRKFRV</sequence>
<proteinExistence type="inferred from homology"/>
<dbReference type="PRINTS" id="PR01034">
    <property type="entry name" value="RIBOSOMALS12"/>
</dbReference>
<dbReference type="GeneID" id="4271414"/>
<keyword evidence="5" id="KW-0496">Mitochondrion</keyword>
<dbReference type="SUPFAM" id="SSF50249">
    <property type="entry name" value="Nucleic acid-binding proteins"/>
    <property type="match status" value="1"/>
</dbReference>
<dbReference type="Gene3D" id="2.40.50.140">
    <property type="entry name" value="Nucleic acid-binding proteins"/>
    <property type="match status" value="1"/>
</dbReference>
<dbReference type="RefSeq" id="YP_740725.1">
    <property type="nucleotide sequence ID" value="NC_008337.1"/>
</dbReference>
<reference evidence="5" key="1">
    <citation type="journal article" date="2007" name="PLoS ONE">
        <title>Complete mitochondrial genome sequence of three tetrahymena species reveals mutation hot spots and accelerated nonsynonymous substitutions in Ymf genes.</title>
        <authorList>
            <person name="Moradian M.M."/>
            <person name="Beglaryan D."/>
            <person name="Skozylas J.M."/>
            <person name="Kerikorian V."/>
        </authorList>
    </citation>
    <scope>NUCLEOTIDE SEQUENCE</scope>
    <source>
        <strain evidence="5">MP75</strain>
    </source>
</reference>
<evidence type="ECO:0000256" key="3">
    <source>
        <dbReference type="ARBA" id="ARBA00023274"/>
    </source>
</evidence>
<evidence type="ECO:0000256" key="1">
    <source>
        <dbReference type="ARBA" id="ARBA00005657"/>
    </source>
</evidence>
<accession>Q09FB7</accession>
<keyword evidence="3 4" id="KW-0687">Ribonucleoprotein</keyword>